<dbReference type="Proteomes" id="UP000005695">
    <property type="component" value="Unassembled WGS sequence"/>
</dbReference>
<evidence type="ECO:0000259" key="2">
    <source>
        <dbReference type="Pfam" id="PF08984"/>
    </source>
</evidence>
<dbReference type="RefSeq" id="WP_006001572.1">
    <property type="nucleotide sequence ID" value="NZ_AAEW02000014.1"/>
</dbReference>
<comment type="caution">
    <text evidence="3">The sequence shown here is derived from an EMBL/GenBank/DDBJ whole genome shotgun (WGS) entry which is preliminary data.</text>
</comment>
<dbReference type="InterPro" id="IPR038062">
    <property type="entry name" value="ScdA-like_N_sf"/>
</dbReference>
<accession>Q1JXW7</accession>
<proteinExistence type="predicted"/>
<dbReference type="PANTHER" id="PTHR30006">
    <property type="entry name" value="THIAMINE-BINDING PERIPLASMIC PROTEIN-RELATED"/>
    <property type="match status" value="1"/>
</dbReference>
<reference evidence="3" key="2">
    <citation type="submission" date="2006-05" db="EMBL/GenBank/DDBJ databases">
        <title>Sequencing of the draft genome and assembly of Desulfuromonas acetoxidans DSM 684.</title>
        <authorList>
            <consortium name="US DOE Joint Genome Institute (JGI-PGF)"/>
            <person name="Copeland A."/>
            <person name="Lucas S."/>
            <person name="Lapidus A."/>
            <person name="Barry K."/>
            <person name="Detter J.C."/>
            <person name="Glavina del Rio T."/>
            <person name="Hammon N."/>
            <person name="Israni S."/>
            <person name="Dalin E."/>
            <person name="Tice H."/>
            <person name="Bruce D."/>
            <person name="Pitluck S."/>
            <person name="Richardson P."/>
        </authorList>
    </citation>
    <scope>NUCLEOTIDE SEQUENCE [LARGE SCALE GENOMIC DNA]</scope>
    <source>
        <strain evidence="3">DSM 684</strain>
    </source>
</reference>
<evidence type="ECO:0000313" key="3">
    <source>
        <dbReference type="EMBL" id="EAT15026.1"/>
    </source>
</evidence>
<dbReference type="AlphaFoldDB" id="Q1JXW7"/>
<keyword evidence="4" id="KW-1185">Reference proteome</keyword>
<dbReference type="InterPro" id="IPR015077">
    <property type="entry name" value="DUF1858"/>
</dbReference>
<gene>
    <name evidence="3" type="ORF">Dace_1103</name>
</gene>
<dbReference type="OrthoDB" id="9766989at2"/>
<dbReference type="Gene3D" id="1.10.3910.10">
    <property type="entry name" value="SP0561-like"/>
    <property type="match status" value="1"/>
</dbReference>
<evidence type="ECO:0000313" key="4">
    <source>
        <dbReference type="Proteomes" id="UP000005695"/>
    </source>
</evidence>
<dbReference type="EMBL" id="AAEW02000014">
    <property type="protein sequence ID" value="EAT15026.1"/>
    <property type="molecule type" value="Genomic_DNA"/>
</dbReference>
<keyword evidence="1" id="KW-0732">Signal</keyword>
<sequence>MKPALHGDLKISEIIEHYPQTRSVFTAHGLSALVSEDGMRVLAPFLTLATALRSRLIDLTSFLRLLQEVIDLEELAEAPGLESVDHQGELTLLALMPCGLKVPFSKAISEAIGRIEKEHNLSVRYAVEGNVNQELSYYPYINTLEKVEELPDIIISADFNAFYGHSFYNRFVATGDVTGYNTINTSKTFTDAGVIDPEGNYTVLGINPLVIVANTEQLNGRPLPTCWADLIDPMWKDSITLRGSSDFFCHAVLLPMYRDHGAEGLRQLADNVLQGMHPAQMVKQIDLNAPGALYVMPEFFAYRAKQQQRIQIIWPEDGALASPVTLQVKASRIDELKPVLDLLTGIDLAQSLAGARFPVPHAEVTSEVQDKPLMWISWDLLRERDLLEVNAEIDDLFLPYVKSINK</sequence>
<protein>
    <recommendedName>
        <fullName evidence="2">DUF1858 domain-containing protein</fullName>
    </recommendedName>
</protein>
<dbReference type="SUPFAM" id="SSF53850">
    <property type="entry name" value="Periplasmic binding protein-like II"/>
    <property type="match status" value="1"/>
</dbReference>
<organism evidence="3 4">
    <name type="scientific">Desulfuromonas acetoxidans (strain DSM 684 / 11070)</name>
    <dbReference type="NCBI Taxonomy" id="281689"/>
    <lineage>
        <taxon>Bacteria</taxon>
        <taxon>Pseudomonadati</taxon>
        <taxon>Thermodesulfobacteriota</taxon>
        <taxon>Desulfuromonadia</taxon>
        <taxon>Desulfuromonadales</taxon>
        <taxon>Desulfuromonadaceae</taxon>
        <taxon>Desulfuromonas</taxon>
    </lineage>
</organism>
<dbReference type="Gene3D" id="3.40.190.10">
    <property type="entry name" value="Periplasmic binding protein-like II"/>
    <property type="match status" value="2"/>
</dbReference>
<dbReference type="PANTHER" id="PTHR30006:SF2">
    <property type="entry name" value="ABC TRANSPORTER SUBSTRATE-BINDING PROTEIN"/>
    <property type="match status" value="1"/>
</dbReference>
<evidence type="ECO:0000256" key="1">
    <source>
        <dbReference type="ARBA" id="ARBA00022729"/>
    </source>
</evidence>
<name>Q1JXW7_DESA6</name>
<dbReference type="Pfam" id="PF13343">
    <property type="entry name" value="SBP_bac_6"/>
    <property type="match status" value="1"/>
</dbReference>
<feature type="domain" description="DUF1858" evidence="2">
    <location>
        <begin position="7"/>
        <end position="62"/>
    </location>
</feature>
<reference evidence="3" key="1">
    <citation type="submission" date="2006-05" db="EMBL/GenBank/DDBJ databases">
        <title>Annotation of the draft genome assembly of Desulfuromonas acetoxidans DSM 684.</title>
        <authorList>
            <consortium name="US DOE Joint Genome Institute (JGI-ORNL)"/>
            <person name="Larimer F."/>
            <person name="Land M."/>
            <person name="Hauser L."/>
        </authorList>
    </citation>
    <scope>NUCLEOTIDE SEQUENCE [LARGE SCALE GENOMIC DNA]</scope>
    <source>
        <strain evidence="3">DSM 684</strain>
    </source>
</reference>
<dbReference type="SUPFAM" id="SSF140683">
    <property type="entry name" value="SP0561-like"/>
    <property type="match status" value="1"/>
</dbReference>
<dbReference type="Pfam" id="PF08984">
    <property type="entry name" value="DUF1858"/>
    <property type="match status" value="1"/>
</dbReference>